<dbReference type="OrthoDB" id="7357280at2"/>
<evidence type="ECO:0000313" key="1">
    <source>
        <dbReference type="EMBL" id="TRD21917.1"/>
    </source>
</evidence>
<evidence type="ECO:0000313" key="2">
    <source>
        <dbReference type="Proteomes" id="UP000318590"/>
    </source>
</evidence>
<organism evidence="1 2">
    <name type="scientific">Palleronia caenipelagi</name>
    <dbReference type="NCBI Taxonomy" id="2489174"/>
    <lineage>
        <taxon>Bacteria</taxon>
        <taxon>Pseudomonadati</taxon>
        <taxon>Pseudomonadota</taxon>
        <taxon>Alphaproteobacteria</taxon>
        <taxon>Rhodobacterales</taxon>
        <taxon>Roseobacteraceae</taxon>
        <taxon>Palleronia</taxon>
    </lineage>
</organism>
<protein>
    <recommendedName>
        <fullName evidence="3">Tip attachment protein J domain-containing protein</fullName>
    </recommendedName>
</protein>
<sequence>MPAVGGIIAGFLATGVGAAVATTALSLAFNVVVAKLTQPKGPKPRDLQTEVRQSDADRLRHYGRVRVAGVLHFWEWRYREDRRWLYKLLAISTGGIEAVDKIWLNNQTVTLDGNKVDDGPYKYIAKINVRNGRSGAEYAGGQHAQLLRDYPESWTANHRLDGVATVLARFRAVKGEDIAEVYPGGEPKVTVLVRGSRCWDPRLGPRSDSTTIYTENVALQICDFLSNTGFGRLSVTDLDIPAFTQAANDCDDPIARKGGGTSPRFAGGGSYALNEPLKDPLQRMLDACAGHLYLTPAGKIGLRVGKWRDPVHTIEEDHIVTIEGGAGSGEFNRVTTLVPEYVEPGLNYQTTTAEAWEDTDLIGLIGEVEPRELDLPWVQDFAQARRLAKDKLALLNPKWRFNITLRFWGLLLLGEESVYLNYPPFGIVNEPFWIESWSFSPDDEDGVCRVTLRHANRAAREDWNPEVDEGNGPSTPAPVAAGTVTVPTPVITSVTVEMRTIGIFTSSGVIRAVAVVNPGYYLIGGYRRTGASNWTELRVDQETGVMETPILEDRASYDLRMGYATGGFFSTNSILPSLIPQASKAFTEVPGVEVNVPRMAPDNPSNISFVEAATDLEITFRPGVGRNFWRTNVVEGSTAATGAVVTRSYSTAESVTVTVPKTAGASYWLTSESPESQISSGVAVTTL</sequence>
<comment type="caution">
    <text evidence="1">The sequence shown here is derived from an EMBL/GenBank/DDBJ whole genome shotgun (WGS) entry which is preliminary data.</text>
</comment>
<keyword evidence="2" id="KW-1185">Reference proteome</keyword>
<dbReference type="EMBL" id="VFSV01000009">
    <property type="protein sequence ID" value="TRD21917.1"/>
    <property type="molecule type" value="Genomic_DNA"/>
</dbReference>
<proteinExistence type="predicted"/>
<accession>A0A547Q6A4</accession>
<name>A0A547Q6A4_9RHOB</name>
<gene>
    <name evidence="1" type="ORF">FEV53_07660</name>
</gene>
<evidence type="ECO:0008006" key="3">
    <source>
        <dbReference type="Google" id="ProtNLM"/>
    </source>
</evidence>
<dbReference type="AlphaFoldDB" id="A0A547Q6A4"/>
<reference evidence="1 2" key="1">
    <citation type="submission" date="2019-06" db="EMBL/GenBank/DDBJ databases">
        <title>Paenimaribius caenipelagi gen. nov., sp. nov., isolated from a tidal flat.</title>
        <authorList>
            <person name="Yoon J.-H."/>
        </authorList>
    </citation>
    <scope>NUCLEOTIDE SEQUENCE [LARGE SCALE GENOMIC DNA]</scope>
    <source>
        <strain evidence="1 2">JBTF-M29</strain>
    </source>
</reference>
<dbReference type="RefSeq" id="WP_142834222.1">
    <property type="nucleotide sequence ID" value="NZ_VFSV01000009.1"/>
</dbReference>
<dbReference type="Proteomes" id="UP000318590">
    <property type="component" value="Unassembled WGS sequence"/>
</dbReference>